<dbReference type="Pfam" id="PF00534">
    <property type="entry name" value="Glycos_transf_1"/>
    <property type="match status" value="1"/>
</dbReference>
<sequence>MSEHVVEPAGRAPLRVLVLSWRDEWHPEAGGSERTLGQVARGLAERGHEVTIATAAYAGRPRDELDRGVRYRRRGGRLGVYGKGFLHSTSRGYDVVVDVQNGIPFFAAVARPRTTLLVVHHVHREQWPVAVGPVAGRIGWFIESRLSPLVHRATHAVAVSSSTARELEGLGHPGDRLVVVRNGSDLPESLPPRDDRPGVVVVSRLVPHKQVEHAIEAVARVRHRHPDLRLRIIGEGYHRHELEVLSDRLGLHDQVEFLGRVGDDERDAELARAWVHLLPSLKEGWGLVAVEAAACGTPTLAYRSAGGVNESVVHGVTGYLCDDQADLERRLDGLLSDRSLVERMGMDCGIHAAAHSWKSAVDGFEDALRSVARGRTRA</sequence>
<dbReference type="Gene3D" id="3.40.50.2000">
    <property type="entry name" value="Glycogen Phosphorylase B"/>
    <property type="match status" value="2"/>
</dbReference>
<accession>A0ABW1T2X1</accession>
<keyword evidence="2 5" id="KW-0808">Transferase</keyword>
<reference evidence="6" key="1">
    <citation type="journal article" date="2019" name="Int. J. Syst. Evol. Microbiol.">
        <title>The Global Catalogue of Microorganisms (GCM) 10K type strain sequencing project: providing services to taxonomists for standard genome sequencing and annotation.</title>
        <authorList>
            <consortium name="The Broad Institute Genomics Platform"/>
            <consortium name="The Broad Institute Genome Sequencing Center for Infectious Disease"/>
            <person name="Wu L."/>
            <person name="Ma J."/>
        </authorList>
    </citation>
    <scope>NUCLEOTIDE SEQUENCE [LARGE SCALE GENOMIC DNA]</scope>
    <source>
        <strain evidence="6">CGMCC 4.7317</strain>
    </source>
</reference>
<evidence type="ECO:0000256" key="1">
    <source>
        <dbReference type="ARBA" id="ARBA00022676"/>
    </source>
</evidence>
<dbReference type="SUPFAM" id="SSF53756">
    <property type="entry name" value="UDP-Glycosyltransferase/glycogen phosphorylase"/>
    <property type="match status" value="1"/>
</dbReference>
<dbReference type="InterPro" id="IPR050194">
    <property type="entry name" value="Glycosyltransferase_grp1"/>
</dbReference>
<evidence type="ECO:0000313" key="5">
    <source>
        <dbReference type="EMBL" id="MFC6238390.1"/>
    </source>
</evidence>
<dbReference type="EC" id="2.4.-.-" evidence="5"/>
<evidence type="ECO:0000259" key="3">
    <source>
        <dbReference type="Pfam" id="PF00534"/>
    </source>
</evidence>
<keyword evidence="6" id="KW-1185">Reference proteome</keyword>
<dbReference type="PANTHER" id="PTHR45947:SF3">
    <property type="entry name" value="SULFOQUINOVOSYL TRANSFERASE SQD2"/>
    <property type="match status" value="1"/>
</dbReference>
<evidence type="ECO:0000313" key="6">
    <source>
        <dbReference type="Proteomes" id="UP001596138"/>
    </source>
</evidence>
<dbReference type="CDD" id="cd03801">
    <property type="entry name" value="GT4_PimA-like"/>
    <property type="match status" value="1"/>
</dbReference>
<keyword evidence="1 5" id="KW-0328">Glycosyltransferase</keyword>
<dbReference type="Pfam" id="PF13439">
    <property type="entry name" value="Glyco_transf_4"/>
    <property type="match status" value="1"/>
</dbReference>
<evidence type="ECO:0000259" key="4">
    <source>
        <dbReference type="Pfam" id="PF13439"/>
    </source>
</evidence>
<evidence type="ECO:0000256" key="2">
    <source>
        <dbReference type="ARBA" id="ARBA00022679"/>
    </source>
</evidence>
<dbReference type="EMBL" id="JBHSTI010000008">
    <property type="protein sequence ID" value="MFC6238390.1"/>
    <property type="molecule type" value="Genomic_DNA"/>
</dbReference>
<dbReference type="PANTHER" id="PTHR45947">
    <property type="entry name" value="SULFOQUINOVOSYL TRANSFERASE SQD2"/>
    <property type="match status" value="1"/>
</dbReference>
<gene>
    <name evidence="5" type="ORF">ACFQGU_10920</name>
</gene>
<name>A0ABW1T2X1_9ACTN</name>
<feature type="domain" description="Glycosyltransferase subfamily 4-like N-terminal" evidence="4">
    <location>
        <begin position="30"/>
        <end position="186"/>
    </location>
</feature>
<dbReference type="InterPro" id="IPR001296">
    <property type="entry name" value="Glyco_trans_1"/>
</dbReference>
<dbReference type="Proteomes" id="UP001596138">
    <property type="component" value="Unassembled WGS sequence"/>
</dbReference>
<organism evidence="5 6">
    <name type="scientific">Longivirga aurantiaca</name>
    <dbReference type="NCBI Taxonomy" id="1837743"/>
    <lineage>
        <taxon>Bacteria</taxon>
        <taxon>Bacillati</taxon>
        <taxon>Actinomycetota</taxon>
        <taxon>Actinomycetes</taxon>
        <taxon>Sporichthyales</taxon>
        <taxon>Sporichthyaceae</taxon>
        <taxon>Longivirga</taxon>
    </lineage>
</organism>
<dbReference type="GO" id="GO:0016757">
    <property type="term" value="F:glycosyltransferase activity"/>
    <property type="evidence" value="ECO:0007669"/>
    <property type="project" value="UniProtKB-KW"/>
</dbReference>
<dbReference type="InterPro" id="IPR028098">
    <property type="entry name" value="Glyco_trans_4-like_N"/>
</dbReference>
<comment type="caution">
    <text evidence="5">The sequence shown here is derived from an EMBL/GenBank/DDBJ whole genome shotgun (WGS) entry which is preliminary data.</text>
</comment>
<proteinExistence type="predicted"/>
<protein>
    <submittedName>
        <fullName evidence="5">Glycosyltransferase family 4 protein</fullName>
        <ecNumber evidence="5">2.4.-.-</ecNumber>
    </submittedName>
</protein>
<dbReference type="RefSeq" id="WP_386766564.1">
    <property type="nucleotide sequence ID" value="NZ_JBHSTI010000008.1"/>
</dbReference>
<feature type="domain" description="Glycosyl transferase family 1" evidence="3">
    <location>
        <begin position="188"/>
        <end position="345"/>
    </location>
</feature>